<protein>
    <recommendedName>
        <fullName evidence="4">DUF3040 family protein</fullName>
    </recommendedName>
</protein>
<comment type="caution">
    <text evidence="2">The sequence shown here is derived from an EMBL/GenBank/DDBJ whole genome shotgun (WGS) entry which is preliminary data.</text>
</comment>
<evidence type="ECO:0008006" key="4">
    <source>
        <dbReference type="Google" id="ProtNLM"/>
    </source>
</evidence>
<gene>
    <name evidence="2" type="ORF">JOF36_000015</name>
</gene>
<proteinExistence type="predicted"/>
<feature type="transmembrane region" description="Helical" evidence="1">
    <location>
        <begin position="53"/>
        <end position="81"/>
    </location>
</feature>
<keyword evidence="1" id="KW-0472">Membrane</keyword>
<evidence type="ECO:0000256" key="1">
    <source>
        <dbReference type="SAM" id="Phobius"/>
    </source>
</evidence>
<sequence length="102" mass="10854">MPVGAGGEALRRIEDALVAEDPDLAESFRRWREPHGRDSSGGEFAAVGRFTGVVILLGLATLALEPISAILLLPIWGALLVRTRRSRQNDPAERGEGPLGAA</sequence>
<keyword evidence="3" id="KW-1185">Reference proteome</keyword>
<dbReference type="RefSeq" id="WP_210024391.1">
    <property type="nucleotide sequence ID" value="NZ_JAGINU010000001.1"/>
</dbReference>
<evidence type="ECO:0000313" key="2">
    <source>
        <dbReference type="EMBL" id="MBP2364319.1"/>
    </source>
</evidence>
<organism evidence="2 3">
    <name type="scientific">Pseudonocardia parietis</name>
    <dbReference type="NCBI Taxonomy" id="570936"/>
    <lineage>
        <taxon>Bacteria</taxon>
        <taxon>Bacillati</taxon>
        <taxon>Actinomycetota</taxon>
        <taxon>Actinomycetes</taxon>
        <taxon>Pseudonocardiales</taxon>
        <taxon>Pseudonocardiaceae</taxon>
        <taxon>Pseudonocardia</taxon>
    </lineage>
</organism>
<dbReference type="EMBL" id="JAGINU010000001">
    <property type="protein sequence ID" value="MBP2364319.1"/>
    <property type="molecule type" value="Genomic_DNA"/>
</dbReference>
<keyword evidence="1" id="KW-1133">Transmembrane helix</keyword>
<name>A0ABS4VK67_9PSEU</name>
<reference evidence="2 3" key="1">
    <citation type="submission" date="2021-03" db="EMBL/GenBank/DDBJ databases">
        <title>Sequencing the genomes of 1000 actinobacteria strains.</title>
        <authorList>
            <person name="Klenk H.-P."/>
        </authorList>
    </citation>
    <scope>NUCLEOTIDE SEQUENCE [LARGE SCALE GENOMIC DNA]</scope>
    <source>
        <strain evidence="2 3">DSM 45256</strain>
    </source>
</reference>
<evidence type="ECO:0000313" key="3">
    <source>
        <dbReference type="Proteomes" id="UP001519295"/>
    </source>
</evidence>
<dbReference type="Proteomes" id="UP001519295">
    <property type="component" value="Unassembled WGS sequence"/>
</dbReference>
<dbReference type="InterPro" id="IPR021401">
    <property type="entry name" value="DUF3040"/>
</dbReference>
<dbReference type="Pfam" id="PF11239">
    <property type="entry name" value="DUF3040"/>
    <property type="match status" value="1"/>
</dbReference>
<keyword evidence="1" id="KW-0812">Transmembrane</keyword>
<accession>A0ABS4VK67</accession>